<dbReference type="RefSeq" id="WP_122187263.1">
    <property type="nucleotide sequence ID" value="NZ_RFFH01000002.1"/>
</dbReference>
<keyword evidence="2" id="KW-1185">Reference proteome</keyword>
<accession>A0A3M2L9S9</accession>
<gene>
    <name evidence="1" type="ORF">EBN03_08120</name>
</gene>
<proteinExistence type="predicted"/>
<dbReference type="Proteomes" id="UP000279275">
    <property type="component" value="Unassembled WGS sequence"/>
</dbReference>
<name>A0A3M2L9S9_9NOCA</name>
<protein>
    <submittedName>
        <fullName evidence="1">Uncharacterized protein</fullName>
    </submittedName>
</protein>
<evidence type="ECO:0000313" key="1">
    <source>
        <dbReference type="EMBL" id="RMI34341.1"/>
    </source>
</evidence>
<comment type="caution">
    <text evidence="1">The sequence shown here is derived from an EMBL/GenBank/DDBJ whole genome shotgun (WGS) entry which is preliminary data.</text>
</comment>
<reference evidence="1 2" key="1">
    <citation type="submission" date="2018-10" db="EMBL/GenBank/DDBJ databases">
        <title>Isolation from cow dung.</title>
        <authorList>
            <person name="Ling L."/>
        </authorList>
    </citation>
    <scope>NUCLEOTIDE SEQUENCE [LARGE SCALE GENOMIC DNA]</scope>
    <source>
        <strain evidence="1 2">NEAU-LL90</strain>
    </source>
</reference>
<dbReference type="OrthoDB" id="4076188at2"/>
<dbReference type="EMBL" id="RFFH01000002">
    <property type="protein sequence ID" value="RMI34341.1"/>
    <property type="molecule type" value="Genomic_DNA"/>
</dbReference>
<organism evidence="1 2">
    <name type="scientific">Nocardia stercoris</name>
    <dbReference type="NCBI Taxonomy" id="2483361"/>
    <lineage>
        <taxon>Bacteria</taxon>
        <taxon>Bacillati</taxon>
        <taxon>Actinomycetota</taxon>
        <taxon>Actinomycetes</taxon>
        <taxon>Mycobacteriales</taxon>
        <taxon>Nocardiaceae</taxon>
        <taxon>Nocardia</taxon>
    </lineage>
</organism>
<dbReference type="AlphaFoldDB" id="A0A3M2L9S9"/>
<evidence type="ECO:0000313" key="2">
    <source>
        <dbReference type="Proteomes" id="UP000279275"/>
    </source>
</evidence>
<sequence>MSNNTSGSAHEALSQAFSTRGYQMVRNDEDAATVFSPRGGKRIDLGPWLTETAELPLTELAGHAGRYADQAVRQLHEQRVPVDFDTMFLRVQIFPDEVVAGRGARWQTRPLAPGLVQAVVVDRPEGAEVALTGELDADADDLFGAAIAQSITGEDCSTSTQDLDYGTLTVIGGAHRYVGAQLHRLSRHVPAAENPFGALVAMPLPQYLLIYPIGQCDAMRSLYDLRCAATELFDNGSERISPQCYWWRPSRYEQLPESAALRSGLVPDLRPVMEQWGA</sequence>